<evidence type="ECO:0000313" key="5">
    <source>
        <dbReference type="EMBL" id="WXB92628.1"/>
    </source>
</evidence>
<dbReference type="RefSeq" id="WP_338751318.1">
    <property type="nucleotide sequence ID" value="NZ_CP147404.1"/>
</dbReference>
<reference evidence="5 6" key="1">
    <citation type="submission" date="2024-02" db="EMBL/GenBank/DDBJ databases">
        <title>Seven novel Bacillus-like species.</title>
        <authorList>
            <person name="Liu G."/>
        </authorList>
    </citation>
    <scope>NUCLEOTIDE SEQUENCE [LARGE SCALE GENOMIC DNA]</scope>
    <source>
        <strain evidence="5 6">FJAT-52991</strain>
    </source>
</reference>
<dbReference type="PROSITE" id="PS01117">
    <property type="entry name" value="HTH_MARR_1"/>
    <property type="match status" value="1"/>
</dbReference>
<dbReference type="PANTHER" id="PTHR42756">
    <property type="entry name" value="TRANSCRIPTIONAL REGULATOR, MARR"/>
    <property type="match status" value="1"/>
</dbReference>
<dbReference type="SMART" id="SM00347">
    <property type="entry name" value="HTH_MARR"/>
    <property type="match status" value="1"/>
</dbReference>
<dbReference type="PRINTS" id="PR00598">
    <property type="entry name" value="HTHMARR"/>
</dbReference>
<organism evidence="5 6">
    <name type="scientific">Bacillus kandeliae</name>
    <dbReference type="NCBI Taxonomy" id="3129297"/>
    <lineage>
        <taxon>Bacteria</taxon>
        <taxon>Bacillati</taxon>
        <taxon>Bacillota</taxon>
        <taxon>Bacilli</taxon>
        <taxon>Bacillales</taxon>
        <taxon>Bacillaceae</taxon>
        <taxon>Bacillus</taxon>
    </lineage>
</organism>
<dbReference type="Proteomes" id="UP001387364">
    <property type="component" value="Chromosome"/>
</dbReference>
<name>A0ABZ2N4U5_9BACI</name>
<dbReference type="Gene3D" id="1.10.10.10">
    <property type="entry name" value="Winged helix-like DNA-binding domain superfamily/Winged helix DNA-binding domain"/>
    <property type="match status" value="1"/>
</dbReference>
<feature type="domain" description="HTH marR-type" evidence="4">
    <location>
        <begin position="9"/>
        <end position="143"/>
    </location>
</feature>
<dbReference type="InterPro" id="IPR036388">
    <property type="entry name" value="WH-like_DNA-bd_sf"/>
</dbReference>
<evidence type="ECO:0000256" key="3">
    <source>
        <dbReference type="ARBA" id="ARBA00023163"/>
    </source>
</evidence>
<keyword evidence="2" id="KW-0238">DNA-binding</keyword>
<keyword evidence="6" id="KW-1185">Reference proteome</keyword>
<dbReference type="InterPro" id="IPR036390">
    <property type="entry name" value="WH_DNA-bd_sf"/>
</dbReference>
<dbReference type="PANTHER" id="PTHR42756:SF1">
    <property type="entry name" value="TRANSCRIPTIONAL REPRESSOR OF EMRAB OPERON"/>
    <property type="match status" value="1"/>
</dbReference>
<dbReference type="Pfam" id="PF01047">
    <property type="entry name" value="MarR"/>
    <property type="match status" value="1"/>
</dbReference>
<accession>A0ABZ2N4U5</accession>
<dbReference type="SUPFAM" id="SSF46785">
    <property type="entry name" value="Winged helix' DNA-binding domain"/>
    <property type="match status" value="1"/>
</dbReference>
<gene>
    <name evidence="5" type="ORF">WDJ61_15555</name>
</gene>
<dbReference type="PROSITE" id="PS50995">
    <property type="entry name" value="HTH_MARR_2"/>
    <property type="match status" value="1"/>
</dbReference>
<dbReference type="EMBL" id="CP147404">
    <property type="protein sequence ID" value="WXB92628.1"/>
    <property type="molecule type" value="Genomic_DNA"/>
</dbReference>
<protein>
    <submittedName>
        <fullName evidence="5">MarR family transcriptional regulator</fullName>
    </submittedName>
</protein>
<dbReference type="InterPro" id="IPR023187">
    <property type="entry name" value="Tscrpt_reg_MarR-type_CS"/>
</dbReference>
<sequence>MEKKEYRLEDSLGYKLFQASRLMTNRLNRHFKENGFSLTHEQWQILSRLYEKDGQTQHALAILNERDEPSVSRLIDNLIKRDLVERRAHPNDRRINLIYLTEHGQQLKQSYTMLAKQTIAEASFEVDAEEFAICLKVLDQVRANLK</sequence>
<proteinExistence type="predicted"/>
<evidence type="ECO:0000256" key="1">
    <source>
        <dbReference type="ARBA" id="ARBA00023015"/>
    </source>
</evidence>
<keyword evidence="3" id="KW-0804">Transcription</keyword>
<evidence type="ECO:0000256" key="2">
    <source>
        <dbReference type="ARBA" id="ARBA00023125"/>
    </source>
</evidence>
<evidence type="ECO:0000313" key="6">
    <source>
        <dbReference type="Proteomes" id="UP001387364"/>
    </source>
</evidence>
<dbReference type="InterPro" id="IPR000835">
    <property type="entry name" value="HTH_MarR-typ"/>
</dbReference>
<keyword evidence="1" id="KW-0805">Transcription regulation</keyword>
<evidence type="ECO:0000259" key="4">
    <source>
        <dbReference type="PROSITE" id="PS50995"/>
    </source>
</evidence>